<keyword evidence="3" id="KW-1185">Reference proteome</keyword>
<dbReference type="OrthoDB" id="6170562at2"/>
<gene>
    <name evidence="2" type="ORF">SAMN05192555_101147</name>
</gene>
<reference evidence="3" key="1">
    <citation type="submission" date="2016-10" db="EMBL/GenBank/DDBJ databases">
        <authorList>
            <person name="Varghese N."/>
            <person name="Submissions S."/>
        </authorList>
    </citation>
    <scope>NUCLEOTIDE SEQUENCE [LARGE SCALE GENOMIC DNA]</scope>
    <source>
        <strain evidence="3">AAP</strain>
    </source>
</reference>
<protein>
    <submittedName>
        <fullName evidence="2">Uncharacterized protein</fullName>
    </submittedName>
</protein>
<dbReference type="EMBL" id="FNGH01000001">
    <property type="protein sequence ID" value="SDK76739.1"/>
    <property type="molecule type" value="Genomic_DNA"/>
</dbReference>
<feature type="compositionally biased region" description="Low complexity" evidence="1">
    <location>
        <begin position="125"/>
        <end position="139"/>
    </location>
</feature>
<proteinExistence type="predicted"/>
<evidence type="ECO:0000313" key="3">
    <source>
        <dbReference type="Proteomes" id="UP000199107"/>
    </source>
</evidence>
<accession>A0A1G9EKW1</accession>
<evidence type="ECO:0000313" key="2">
    <source>
        <dbReference type="EMBL" id="SDK76739.1"/>
    </source>
</evidence>
<evidence type="ECO:0000256" key="1">
    <source>
        <dbReference type="SAM" id="MobiDB-lite"/>
    </source>
</evidence>
<organism evidence="2 3">
    <name type="scientific">Franzmannia pantelleriensis</name>
    <dbReference type="NCBI Taxonomy" id="48727"/>
    <lineage>
        <taxon>Bacteria</taxon>
        <taxon>Pseudomonadati</taxon>
        <taxon>Pseudomonadota</taxon>
        <taxon>Gammaproteobacteria</taxon>
        <taxon>Oceanospirillales</taxon>
        <taxon>Halomonadaceae</taxon>
        <taxon>Franzmannia</taxon>
    </lineage>
</organism>
<dbReference type="AlphaFoldDB" id="A0A1G9EKW1"/>
<sequence>MTTAQSQYSQALALSPWAHSICGFAAKPTLLVTAAALLVALQGLAPLAANGDPRNHLDVMQEVTVTSGTQLEAFDEGLRIAPISDGQLEQIRGRFAVSSDIRSVESDGVILWDERPGAKGTTGPNGQQRSVGQQNQQRQTMTTSRSK</sequence>
<name>A0A1G9EKW1_9GAMM</name>
<feature type="region of interest" description="Disordered" evidence="1">
    <location>
        <begin position="112"/>
        <end position="147"/>
    </location>
</feature>
<dbReference type="STRING" id="48727.SAMN05192555_101147"/>
<dbReference type="RefSeq" id="WP_143025017.1">
    <property type="nucleotide sequence ID" value="NZ_FNGH01000001.1"/>
</dbReference>
<dbReference type="Proteomes" id="UP000199107">
    <property type="component" value="Unassembled WGS sequence"/>
</dbReference>